<protein>
    <recommendedName>
        <fullName evidence="4">HNH/ENDO VII superfamily nuclease</fullName>
    </recommendedName>
</protein>
<organism evidence="2 3">
    <name type="scientific">Propioniferax innocua</name>
    <dbReference type="NCBI Taxonomy" id="1753"/>
    <lineage>
        <taxon>Bacteria</taxon>
        <taxon>Bacillati</taxon>
        <taxon>Actinomycetota</taxon>
        <taxon>Actinomycetes</taxon>
        <taxon>Propionibacteriales</taxon>
        <taxon>Propionibacteriaceae</taxon>
        <taxon>Propioniferax</taxon>
    </lineage>
</organism>
<dbReference type="EMBL" id="VFOR01000001">
    <property type="protein sequence ID" value="TQL63028.1"/>
    <property type="molecule type" value="Genomic_DNA"/>
</dbReference>
<dbReference type="AlphaFoldDB" id="A0A542ZRP2"/>
<evidence type="ECO:0000256" key="1">
    <source>
        <dbReference type="SAM" id="MobiDB-lite"/>
    </source>
</evidence>
<keyword evidence="3" id="KW-1185">Reference proteome</keyword>
<feature type="compositionally biased region" description="Polar residues" evidence="1">
    <location>
        <begin position="178"/>
        <end position="187"/>
    </location>
</feature>
<accession>A0A542ZRP2</accession>
<dbReference type="Proteomes" id="UP000316196">
    <property type="component" value="Unassembled WGS sequence"/>
</dbReference>
<evidence type="ECO:0000313" key="3">
    <source>
        <dbReference type="Proteomes" id="UP000316196"/>
    </source>
</evidence>
<evidence type="ECO:0008006" key="4">
    <source>
        <dbReference type="Google" id="ProtNLM"/>
    </source>
</evidence>
<evidence type="ECO:0000313" key="2">
    <source>
        <dbReference type="EMBL" id="TQL63028.1"/>
    </source>
</evidence>
<sequence>MCHLGPVPPNTKVIKGASGFIVKHCGQFFRVPRKLIKHGDTADDVARRLANSGRGLDQLKKLKSPRRHLLGPTPGKLDPTGQHVWRRMARNGDLVDGDGLPLDLDDFGGRDSLRDLTKQDLKRIYVMGEDGPIQLKKCDMGHIEGAVEFWIDRGHRMSPDARKQWMLDLEPPPPGKNYQFTPSSLNRSAGGRNPHRYRDVDPTVHAADVPGWP</sequence>
<proteinExistence type="predicted"/>
<reference evidence="2 3" key="1">
    <citation type="submission" date="2019-06" db="EMBL/GenBank/DDBJ databases">
        <title>Sequencing the genomes of 1000 actinobacteria strains.</title>
        <authorList>
            <person name="Klenk H.-P."/>
        </authorList>
    </citation>
    <scope>NUCLEOTIDE SEQUENCE [LARGE SCALE GENOMIC DNA]</scope>
    <source>
        <strain evidence="2 3">DSM 8251</strain>
    </source>
</reference>
<feature type="region of interest" description="Disordered" evidence="1">
    <location>
        <begin position="172"/>
        <end position="213"/>
    </location>
</feature>
<gene>
    <name evidence="2" type="ORF">FB460_0828</name>
</gene>
<comment type="caution">
    <text evidence="2">The sequence shown here is derived from an EMBL/GenBank/DDBJ whole genome shotgun (WGS) entry which is preliminary data.</text>
</comment>
<name>A0A542ZRP2_9ACTN</name>